<dbReference type="AlphaFoldDB" id="A0A7D7KZ88"/>
<evidence type="ECO:0000313" key="2">
    <source>
        <dbReference type="Proteomes" id="UP000216825"/>
    </source>
</evidence>
<gene>
    <name evidence="1" type="ORF">CIB50_0001150</name>
</gene>
<reference evidence="1" key="1">
    <citation type="submission" date="2017-08" db="EMBL/GenBank/DDBJ databases">
        <authorList>
            <person name="Minaev M."/>
            <person name="Kurbakov K.A."/>
            <person name="Solodovnikova G.I."/>
            <person name="Kuznetsova O.A."/>
            <person name="Lisitsyn A.B."/>
        </authorList>
    </citation>
    <scope>NUCLEOTIDE SEQUENCE</scope>
    <source>
        <strain evidence="1">80</strain>
    </source>
</reference>
<proteinExistence type="predicted"/>
<reference evidence="1" key="2">
    <citation type="submission" date="2020-07" db="EMBL/GenBank/DDBJ databases">
        <title>Genome of starter culture bacteria Kocuria salsicia reveals its technological properties and safety for usage in meat industry.</title>
        <authorList>
            <person name="Michael M."/>
            <person name="Konstantin K."/>
            <person name="Evgenii K."/>
            <person name="Galina S."/>
            <person name="Oksana K."/>
            <person name="Andrei L."/>
        </authorList>
    </citation>
    <scope>NUCLEOTIDE SEQUENCE [LARGE SCALE GENOMIC DNA]</scope>
    <source>
        <strain evidence="1">80</strain>
    </source>
</reference>
<dbReference type="Proteomes" id="UP000216825">
    <property type="component" value="Chromosome"/>
</dbReference>
<dbReference type="KEGG" id="kvr:CIB50_0001150"/>
<organism evidence="1 2">
    <name type="scientific">Kocuria varians</name>
    <name type="common">Micrococcus varians</name>
    <dbReference type="NCBI Taxonomy" id="1272"/>
    <lineage>
        <taxon>Bacteria</taxon>
        <taxon>Bacillati</taxon>
        <taxon>Actinomycetota</taxon>
        <taxon>Actinomycetes</taxon>
        <taxon>Micrococcales</taxon>
        <taxon>Micrococcaceae</taxon>
        <taxon>Kocuria</taxon>
    </lineage>
</organism>
<accession>A0A7D7KZ88</accession>
<protein>
    <submittedName>
        <fullName evidence="1">Uncharacterized protein</fullName>
    </submittedName>
</protein>
<evidence type="ECO:0000313" key="1">
    <source>
        <dbReference type="EMBL" id="QMS56446.1"/>
    </source>
</evidence>
<keyword evidence="2" id="KW-1185">Reference proteome</keyword>
<dbReference type="EMBL" id="CP059343">
    <property type="protein sequence ID" value="QMS56446.1"/>
    <property type="molecule type" value="Genomic_DNA"/>
</dbReference>
<sequence>MTWNCDTGTVFVLTLTQRVADASRPDPATDREVCRLLSGLSVRAPFQPSAAGVVRGLTEDADVAVTAAMVALRDDAYAVGIGVGDVFLTPVDQEDGRVAVTAEGPGMGFGHDAAQHTRSTERVAVRVSAADPEAAEQAEAVLRLVGHIVSVRSDAEWRVVDLLVPGARGQQKTVARQLGITPQAVSKAVVRSLWHEEWRARPAAATLLRLCESGGLQG</sequence>
<name>A0A7D7KZ88_KOCVA</name>